<protein>
    <recommendedName>
        <fullName evidence="4">Cell wall protein</fullName>
    </recommendedName>
</protein>
<feature type="non-terminal residue" evidence="2">
    <location>
        <position position="1"/>
    </location>
</feature>
<feature type="chain" id="PRO_5042080563" description="Cell wall protein" evidence="1">
    <location>
        <begin position="22"/>
        <end position="252"/>
    </location>
</feature>
<sequence length="252" mass="25729">MLISLPVVLSIVCSILTTVLATPLGPKLVFEARLDTGPLIASCSEQNTTKLASFIQLTQQLLGRSNATSDVTTANKLLDNAFTLADGLQSIAVFPTLAAQPLADTLPQMQGLLTQARDAVKNVTAVHADLLVQAQGFLGKAVAQSQSLNCTNLPVNATPNPIRSVAPTFTVTVKAATTVGTQSASATSVVPVPTVAGLYGQGPSEKDNAAGSAPNGNAAAAVVMPDAKAGSASRLNALSPMCLLILLFTVLL</sequence>
<feature type="signal peptide" evidence="1">
    <location>
        <begin position="1"/>
        <end position="21"/>
    </location>
</feature>
<evidence type="ECO:0000313" key="2">
    <source>
        <dbReference type="EMBL" id="CAK5262396.1"/>
    </source>
</evidence>
<keyword evidence="1" id="KW-0732">Signal</keyword>
<organism evidence="2 3">
    <name type="scientific">Mycena citricolor</name>
    <dbReference type="NCBI Taxonomy" id="2018698"/>
    <lineage>
        <taxon>Eukaryota</taxon>
        <taxon>Fungi</taxon>
        <taxon>Dikarya</taxon>
        <taxon>Basidiomycota</taxon>
        <taxon>Agaricomycotina</taxon>
        <taxon>Agaricomycetes</taxon>
        <taxon>Agaricomycetidae</taxon>
        <taxon>Agaricales</taxon>
        <taxon>Marasmiineae</taxon>
        <taxon>Mycenaceae</taxon>
        <taxon>Mycena</taxon>
    </lineage>
</organism>
<dbReference type="EMBL" id="CAVNYO010000014">
    <property type="protein sequence ID" value="CAK5262396.1"/>
    <property type="molecule type" value="Genomic_DNA"/>
</dbReference>
<evidence type="ECO:0000256" key="1">
    <source>
        <dbReference type="SAM" id="SignalP"/>
    </source>
</evidence>
<comment type="caution">
    <text evidence="2">The sequence shown here is derived from an EMBL/GenBank/DDBJ whole genome shotgun (WGS) entry which is preliminary data.</text>
</comment>
<proteinExistence type="predicted"/>
<evidence type="ECO:0008006" key="4">
    <source>
        <dbReference type="Google" id="ProtNLM"/>
    </source>
</evidence>
<keyword evidence="3" id="KW-1185">Reference proteome</keyword>
<name>A0AAD2GRZ2_9AGAR</name>
<dbReference type="AlphaFoldDB" id="A0AAD2GRZ2"/>
<accession>A0AAD2GRZ2</accession>
<reference evidence="2" key="1">
    <citation type="submission" date="2023-11" db="EMBL/GenBank/DDBJ databases">
        <authorList>
            <person name="De Vega J J."/>
            <person name="De Vega J J."/>
        </authorList>
    </citation>
    <scope>NUCLEOTIDE SEQUENCE</scope>
</reference>
<evidence type="ECO:0000313" key="3">
    <source>
        <dbReference type="Proteomes" id="UP001295794"/>
    </source>
</evidence>
<gene>
    <name evidence="2" type="ORF">MYCIT1_LOCUS1072</name>
</gene>
<dbReference type="Proteomes" id="UP001295794">
    <property type="component" value="Unassembled WGS sequence"/>
</dbReference>